<keyword evidence="2" id="KW-1185">Reference proteome</keyword>
<dbReference type="AlphaFoldDB" id="A0A512MHI0"/>
<name>A0A512MHI0_9BACT</name>
<dbReference type="EMBL" id="BKAG01000075">
    <property type="protein sequence ID" value="GEP46186.1"/>
    <property type="molecule type" value="Genomic_DNA"/>
</dbReference>
<dbReference type="Proteomes" id="UP000321577">
    <property type="component" value="Unassembled WGS sequence"/>
</dbReference>
<accession>A0A512MHI0</accession>
<gene>
    <name evidence="1" type="ORF">BGE01nite_54770</name>
</gene>
<evidence type="ECO:0000313" key="1">
    <source>
        <dbReference type="EMBL" id="GEP46186.1"/>
    </source>
</evidence>
<evidence type="ECO:0000313" key="2">
    <source>
        <dbReference type="Proteomes" id="UP000321577"/>
    </source>
</evidence>
<sequence>MEIFELVMQQIQKGIEFHKCRLIAETPVHGRPESLTLGVTKGKGVQNFTSPARFKGMNFKLLHDWSDGIKVVVGPGREGMATWACPLCHCRFDGVRVRSSEHGAIALARLAFQVHLTSTHAECIKPEAIGEEDEKPAASSVAAGFLKLWTSITRS</sequence>
<proteinExistence type="predicted"/>
<protein>
    <submittedName>
        <fullName evidence="1">Uncharacterized protein</fullName>
    </submittedName>
</protein>
<reference evidence="1 2" key="1">
    <citation type="submission" date="2019-07" db="EMBL/GenBank/DDBJ databases">
        <title>Whole genome shotgun sequence of Brevifollis gellanilyticus NBRC 108608.</title>
        <authorList>
            <person name="Hosoyama A."/>
            <person name="Uohara A."/>
            <person name="Ohji S."/>
            <person name="Ichikawa N."/>
        </authorList>
    </citation>
    <scope>NUCLEOTIDE SEQUENCE [LARGE SCALE GENOMIC DNA]</scope>
    <source>
        <strain evidence="1 2">NBRC 108608</strain>
    </source>
</reference>
<organism evidence="1 2">
    <name type="scientific">Brevifollis gellanilyticus</name>
    <dbReference type="NCBI Taxonomy" id="748831"/>
    <lineage>
        <taxon>Bacteria</taxon>
        <taxon>Pseudomonadati</taxon>
        <taxon>Verrucomicrobiota</taxon>
        <taxon>Verrucomicrobiia</taxon>
        <taxon>Verrucomicrobiales</taxon>
        <taxon>Verrucomicrobiaceae</taxon>
    </lineage>
</organism>
<comment type="caution">
    <text evidence="1">The sequence shown here is derived from an EMBL/GenBank/DDBJ whole genome shotgun (WGS) entry which is preliminary data.</text>
</comment>